<organism evidence="2 3">
    <name type="scientific">Amycolatopsis australiensis</name>
    <dbReference type="NCBI Taxonomy" id="546364"/>
    <lineage>
        <taxon>Bacteria</taxon>
        <taxon>Bacillati</taxon>
        <taxon>Actinomycetota</taxon>
        <taxon>Actinomycetes</taxon>
        <taxon>Pseudonocardiales</taxon>
        <taxon>Pseudonocardiaceae</taxon>
        <taxon>Amycolatopsis</taxon>
    </lineage>
</organism>
<feature type="signal peptide" evidence="1">
    <location>
        <begin position="1"/>
        <end position="28"/>
    </location>
</feature>
<dbReference type="AlphaFoldDB" id="A0A1K1RDA5"/>
<proteinExistence type="predicted"/>
<dbReference type="Proteomes" id="UP000182740">
    <property type="component" value="Unassembled WGS sequence"/>
</dbReference>
<keyword evidence="1" id="KW-0732">Signal</keyword>
<reference evidence="3" key="1">
    <citation type="submission" date="2016-11" db="EMBL/GenBank/DDBJ databases">
        <authorList>
            <person name="Varghese N."/>
            <person name="Submissions S."/>
        </authorList>
    </citation>
    <scope>NUCLEOTIDE SEQUENCE [LARGE SCALE GENOMIC DNA]</scope>
    <source>
        <strain evidence="3">DSM 44671</strain>
    </source>
</reference>
<evidence type="ECO:0000313" key="3">
    <source>
        <dbReference type="Proteomes" id="UP000182740"/>
    </source>
</evidence>
<dbReference type="EMBL" id="FPJG01000006">
    <property type="protein sequence ID" value="SFW69921.1"/>
    <property type="molecule type" value="Genomic_DNA"/>
</dbReference>
<name>A0A1K1RDA5_9PSEU</name>
<evidence type="ECO:0000313" key="2">
    <source>
        <dbReference type="EMBL" id="SFW69921.1"/>
    </source>
</evidence>
<sequence length="52" mass="5544">MIRRVRAAWVAIITAAAVATLAAPAAQAADVGKPKTDCVWIWTVEGPACHWQ</sequence>
<protein>
    <submittedName>
        <fullName evidence="2">Uncharacterized protein</fullName>
    </submittedName>
</protein>
<keyword evidence="3" id="KW-1185">Reference proteome</keyword>
<evidence type="ECO:0000256" key="1">
    <source>
        <dbReference type="SAM" id="SignalP"/>
    </source>
</evidence>
<accession>A0A1K1RDA5</accession>
<feature type="chain" id="PRO_5012927618" evidence="1">
    <location>
        <begin position="29"/>
        <end position="52"/>
    </location>
</feature>
<gene>
    <name evidence="2" type="ORF">SAMN04489730_3042</name>
</gene>
<dbReference type="RefSeq" id="WP_177328807.1">
    <property type="nucleotide sequence ID" value="NZ_FPJG01000006.1"/>
</dbReference>